<dbReference type="Proteomes" id="UP000092730">
    <property type="component" value="Chromosome 1"/>
</dbReference>
<dbReference type="SUPFAM" id="SSF54928">
    <property type="entry name" value="RNA-binding domain, RBD"/>
    <property type="match status" value="1"/>
</dbReference>
<dbReference type="AlphaFoldDB" id="A0A1B9G6Z7"/>
<evidence type="ECO:0000313" key="3">
    <source>
        <dbReference type="EMBL" id="WVW79108.1"/>
    </source>
</evidence>
<dbReference type="CDD" id="cd00590">
    <property type="entry name" value="RRM_SF"/>
    <property type="match status" value="1"/>
</dbReference>
<dbReference type="RefSeq" id="XP_019047830.1">
    <property type="nucleotide sequence ID" value="XM_019191082.1"/>
</dbReference>
<feature type="compositionally biased region" description="Low complexity" evidence="1">
    <location>
        <begin position="326"/>
        <end position="337"/>
    </location>
</feature>
<feature type="compositionally biased region" description="Low complexity" evidence="1">
    <location>
        <begin position="1"/>
        <end position="12"/>
    </location>
</feature>
<gene>
    <name evidence="2" type="ORF">I302_04449</name>
    <name evidence="3" type="ORF">I302_101073</name>
</gene>
<dbReference type="OrthoDB" id="2564399at2759"/>
<feature type="compositionally biased region" description="Basic and acidic residues" evidence="1">
    <location>
        <begin position="315"/>
        <end position="325"/>
    </location>
</feature>
<feature type="region of interest" description="Disordered" evidence="1">
    <location>
        <begin position="1"/>
        <end position="88"/>
    </location>
</feature>
<dbReference type="GeneID" id="30208848"/>
<sequence>MKRPRSSSPSSSHRPHTKPRLTGSNLQPLPSAAPRRYPHSTPAPSSIRGYSTFHPSSNEQLVAGGEDDYSVPGGIESSSSSSTSQITQDVSLPLAPHTTTDVTHSPTPPNTEEAEYIVVDKHSLRPLLGWTTYKRLNRQTGLFEDHLVGVSETNVQMIGLDLRAFQGMGEMKLYLWSKLKPCGKITSIIVFREYEARQQYTAQVDFEDRDSALRALAILGGYWYNFAWQSLRISRRAYNHSLWGIVKSSEVSELQSRLLASDRRNVRYPRHLERSYGDQFLTNYDLPMAHFNPENYRSFNDLSEEYTPETITLDTNREQDQEDTRSPTSSPSNRSESFPLTLKRGEIHRRLLMEKNKVKEHVHPELAGLVGYNWQTGGLESLKEEEDQGMEVDEEYTYRDGFDGGGEADEDAEGWMELVEDSWGEM</sequence>
<dbReference type="VEuPathDB" id="FungiDB:I302_04449"/>
<feature type="region of interest" description="Disordered" evidence="1">
    <location>
        <begin position="311"/>
        <end position="340"/>
    </location>
</feature>
<organism evidence="2">
    <name type="scientific">Kwoniella bestiolae CBS 10118</name>
    <dbReference type="NCBI Taxonomy" id="1296100"/>
    <lineage>
        <taxon>Eukaryota</taxon>
        <taxon>Fungi</taxon>
        <taxon>Dikarya</taxon>
        <taxon>Basidiomycota</taxon>
        <taxon>Agaricomycotina</taxon>
        <taxon>Tremellomycetes</taxon>
        <taxon>Tremellales</taxon>
        <taxon>Cryptococcaceae</taxon>
        <taxon>Kwoniella</taxon>
    </lineage>
</organism>
<accession>A0A1B9G6Z7</accession>
<reference evidence="3" key="4">
    <citation type="submission" date="2024-02" db="EMBL/GenBank/DDBJ databases">
        <title>Comparative genomics of Cryptococcus and Kwoniella reveals pathogenesis evolution and contrasting modes of karyotype evolution via chromosome fusion or intercentromeric recombination.</title>
        <authorList>
            <person name="Coelho M.A."/>
            <person name="David-Palma M."/>
            <person name="Shea T."/>
            <person name="Bowers K."/>
            <person name="McGinley-Smith S."/>
            <person name="Mohammad A.W."/>
            <person name="Gnirke A."/>
            <person name="Yurkov A.M."/>
            <person name="Nowrousian M."/>
            <person name="Sun S."/>
            <person name="Cuomo C.A."/>
            <person name="Heitman J."/>
        </authorList>
    </citation>
    <scope>NUCLEOTIDE SEQUENCE</scope>
    <source>
        <strain evidence="3">CBS 10118</strain>
    </source>
</reference>
<dbReference type="KEGG" id="kbi:30208848"/>
<dbReference type="EMBL" id="CP144541">
    <property type="protein sequence ID" value="WVW79108.1"/>
    <property type="molecule type" value="Genomic_DNA"/>
</dbReference>
<dbReference type="InterPro" id="IPR035979">
    <property type="entry name" value="RBD_domain_sf"/>
</dbReference>
<dbReference type="GO" id="GO:0003676">
    <property type="term" value="F:nucleic acid binding"/>
    <property type="evidence" value="ECO:0007669"/>
    <property type="project" value="InterPro"/>
</dbReference>
<keyword evidence="4" id="KW-1185">Reference proteome</keyword>
<evidence type="ECO:0000313" key="4">
    <source>
        <dbReference type="Proteomes" id="UP000092730"/>
    </source>
</evidence>
<evidence type="ECO:0000313" key="2">
    <source>
        <dbReference type="EMBL" id="OCF26760.1"/>
    </source>
</evidence>
<reference evidence="3" key="2">
    <citation type="submission" date="2013-07" db="EMBL/GenBank/DDBJ databases">
        <authorList>
            <consortium name="The Broad Institute Genome Sequencing Platform"/>
            <person name="Cuomo C."/>
            <person name="Litvintseva A."/>
            <person name="Chen Y."/>
            <person name="Heitman J."/>
            <person name="Sun S."/>
            <person name="Springer D."/>
            <person name="Dromer F."/>
            <person name="Young S.K."/>
            <person name="Zeng Q."/>
            <person name="Gargeya S."/>
            <person name="Fitzgerald M."/>
            <person name="Abouelleil A."/>
            <person name="Alvarado L."/>
            <person name="Berlin A.M."/>
            <person name="Chapman S.B."/>
            <person name="Dewar J."/>
            <person name="Goldberg J."/>
            <person name="Griggs A."/>
            <person name="Gujja S."/>
            <person name="Hansen M."/>
            <person name="Howarth C."/>
            <person name="Imamovic A."/>
            <person name="Larimer J."/>
            <person name="McCowan C."/>
            <person name="Murphy C."/>
            <person name="Pearson M."/>
            <person name="Priest M."/>
            <person name="Roberts A."/>
            <person name="Saif S."/>
            <person name="Shea T."/>
            <person name="Sykes S."/>
            <person name="Wortman J."/>
            <person name="Nusbaum C."/>
            <person name="Birren B."/>
        </authorList>
    </citation>
    <scope>NUCLEOTIDE SEQUENCE</scope>
    <source>
        <strain evidence="3">CBS 10118</strain>
    </source>
</reference>
<evidence type="ECO:0000256" key="1">
    <source>
        <dbReference type="SAM" id="MobiDB-lite"/>
    </source>
</evidence>
<protein>
    <recommendedName>
        <fullName evidence="5">RRM domain-containing protein</fullName>
    </recommendedName>
</protein>
<name>A0A1B9G6Z7_9TREE</name>
<proteinExistence type="predicted"/>
<dbReference type="EMBL" id="KI894020">
    <property type="protein sequence ID" value="OCF26760.1"/>
    <property type="molecule type" value="Genomic_DNA"/>
</dbReference>
<evidence type="ECO:0008006" key="5">
    <source>
        <dbReference type="Google" id="ProtNLM"/>
    </source>
</evidence>
<reference evidence="2" key="3">
    <citation type="submission" date="2014-01" db="EMBL/GenBank/DDBJ databases">
        <title>Evolution of pathogenesis and genome organization in the Tremellales.</title>
        <authorList>
            <person name="Cuomo C."/>
            <person name="Litvintseva A."/>
            <person name="Heitman J."/>
            <person name="Chen Y."/>
            <person name="Sun S."/>
            <person name="Springer D."/>
            <person name="Dromer F."/>
            <person name="Young S."/>
            <person name="Zeng Q."/>
            <person name="Chapman S."/>
            <person name="Gujja S."/>
            <person name="Saif S."/>
            <person name="Birren B."/>
        </authorList>
    </citation>
    <scope>NUCLEOTIDE SEQUENCE</scope>
    <source>
        <strain evidence="2">CBS 10118</strain>
    </source>
</reference>
<reference evidence="2" key="1">
    <citation type="submission" date="2013-07" db="EMBL/GenBank/DDBJ databases">
        <title>The Genome Sequence of Cryptococcus bestiolae CBS10118.</title>
        <authorList>
            <consortium name="The Broad Institute Genome Sequencing Platform"/>
            <person name="Cuomo C."/>
            <person name="Litvintseva A."/>
            <person name="Chen Y."/>
            <person name="Heitman J."/>
            <person name="Sun S."/>
            <person name="Springer D."/>
            <person name="Dromer F."/>
            <person name="Young S.K."/>
            <person name="Zeng Q."/>
            <person name="Gargeya S."/>
            <person name="Fitzgerald M."/>
            <person name="Abouelleil A."/>
            <person name="Alvarado L."/>
            <person name="Berlin A.M."/>
            <person name="Chapman S.B."/>
            <person name="Dewar J."/>
            <person name="Goldberg J."/>
            <person name="Griggs A."/>
            <person name="Gujja S."/>
            <person name="Hansen M."/>
            <person name="Howarth C."/>
            <person name="Imamovic A."/>
            <person name="Larimer J."/>
            <person name="McCowan C."/>
            <person name="Murphy C."/>
            <person name="Pearson M."/>
            <person name="Priest M."/>
            <person name="Roberts A."/>
            <person name="Saif S."/>
            <person name="Shea T."/>
            <person name="Sykes S."/>
            <person name="Wortman J."/>
            <person name="Nusbaum C."/>
            <person name="Birren B."/>
        </authorList>
    </citation>
    <scope>NUCLEOTIDE SEQUENCE [LARGE SCALE GENOMIC DNA]</scope>
    <source>
        <strain evidence="2">CBS 10118</strain>
    </source>
</reference>